<evidence type="ECO:0000313" key="3">
    <source>
        <dbReference type="EMBL" id="KKQ35566.1"/>
    </source>
</evidence>
<dbReference type="InterPro" id="IPR029063">
    <property type="entry name" value="SAM-dependent_MTases_sf"/>
</dbReference>
<dbReference type="Gene3D" id="3.40.50.150">
    <property type="entry name" value="Vaccinia Virus protein VP39"/>
    <property type="match status" value="1"/>
</dbReference>
<evidence type="ECO:0000313" key="4">
    <source>
        <dbReference type="Proteomes" id="UP000034852"/>
    </source>
</evidence>
<keyword evidence="1 3" id="KW-0489">Methyltransferase</keyword>
<organism evidence="3 4">
    <name type="scientific">candidate division WS6 bacterium GW2011_GWA2_37_6</name>
    <dbReference type="NCBI Taxonomy" id="1619087"/>
    <lineage>
        <taxon>Bacteria</taxon>
        <taxon>Candidatus Dojkabacteria</taxon>
    </lineage>
</organism>
<proteinExistence type="predicted"/>
<evidence type="ECO:0000256" key="2">
    <source>
        <dbReference type="ARBA" id="ARBA00022679"/>
    </source>
</evidence>
<protein>
    <submittedName>
        <fullName evidence="3">Methyltransferase</fullName>
    </submittedName>
</protein>
<dbReference type="InterPro" id="IPR002052">
    <property type="entry name" value="DNA_methylase_N6_adenine_CS"/>
</dbReference>
<dbReference type="Pfam" id="PF03602">
    <property type="entry name" value="Cons_hypoth95"/>
    <property type="match status" value="1"/>
</dbReference>
<sequence>MDNLIIQTRVIAGTKRATKLINPGKGTRPLMDRIKTSIFDLIRDFLQEATVLDLYAGGGNFGIEALSRGAKHATFVDISAAAFKIIYQNLLRTGFNEQAKVIHSNVQDYVRLAEQRGESFDIIFADPPFKEVVIEHLLDATKLLNKNGIFIVRTPAQFNLSENIGKLKLSYSKKYGKSLVSFYQKA</sequence>
<dbReference type="GO" id="GO:0031167">
    <property type="term" value="P:rRNA methylation"/>
    <property type="evidence" value="ECO:0007669"/>
    <property type="project" value="InterPro"/>
</dbReference>
<reference evidence="3 4" key="1">
    <citation type="journal article" date="2015" name="Nature">
        <title>rRNA introns, odd ribosomes, and small enigmatic genomes across a large radiation of phyla.</title>
        <authorList>
            <person name="Brown C.T."/>
            <person name="Hug L.A."/>
            <person name="Thomas B.C."/>
            <person name="Sharon I."/>
            <person name="Castelle C.J."/>
            <person name="Singh A."/>
            <person name="Wilkins M.J."/>
            <person name="Williams K.H."/>
            <person name="Banfield J.F."/>
        </authorList>
    </citation>
    <scope>NUCLEOTIDE SEQUENCE [LARGE SCALE GENOMIC DNA]</scope>
</reference>
<dbReference type="CDD" id="cd02440">
    <property type="entry name" value="AdoMet_MTases"/>
    <property type="match status" value="1"/>
</dbReference>
<dbReference type="NCBIfam" id="TIGR00095">
    <property type="entry name" value="16S rRNA (guanine(966)-N(2))-methyltransferase RsmD"/>
    <property type="match status" value="1"/>
</dbReference>
<name>A0A0G0K4J5_9BACT</name>
<dbReference type="SUPFAM" id="SSF53335">
    <property type="entry name" value="S-adenosyl-L-methionine-dependent methyltransferases"/>
    <property type="match status" value="1"/>
</dbReference>
<dbReference type="GO" id="GO:0003676">
    <property type="term" value="F:nucleic acid binding"/>
    <property type="evidence" value="ECO:0007669"/>
    <property type="project" value="InterPro"/>
</dbReference>
<dbReference type="PATRIC" id="fig|1619087.5.peg.322"/>
<accession>A0A0G0K4J5</accession>
<dbReference type="PROSITE" id="PS00092">
    <property type="entry name" value="N6_MTASE"/>
    <property type="match status" value="1"/>
</dbReference>
<gene>
    <name evidence="3" type="ORF">US52_C0022G0015</name>
</gene>
<comment type="caution">
    <text evidence="3">The sequence shown here is derived from an EMBL/GenBank/DDBJ whole genome shotgun (WGS) entry which is preliminary data.</text>
</comment>
<evidence type="ECO:0000256" key="1">
    <source>
        <dbReference type="ARBA" id="ARBA00022603"/>
    </source>
</evidence>
<dbReference type="GO" id="GO:0008168">
    <property type="term" value="F:methyltransferase activity"/>
    <property type="evidence" value="ECO:0007669"/>
    <property type="project" value="UniProtKB-KW"/>
</dbReference>
<dbReference type="PIRSF" id="PIRSF004553">
    <property type="entry name" value="CHP00095"/>
    <property type="match status" value="1"/>
</dbReference>
<dbReference type="InterPro" id="IPR004398">
    <property type="entry name" value="RNA_MeTrfase_RsmD"/>
</dbReference>
<dbReference type="PANTHER" id="PTHR43542:SF1">
    <property type="entry name" value="METHYLTRANSFERASE"/>
    <property type="match status" value="1"/>
</dbReference>
<dbReference type="EMBL" id="LBTH01000022">
    <property type="protein sequence ID" value="KKQ35566.1"/>
    <property type="molecule type" value="Genomic_DNA"/>
</dbReference>
<dbReference type="Proteomes" id="UP000034852">
    <property type="component" value="Unassembled WGS sequence"/>
</dbReference>
<dbReference type="PANTHER" id="PTHR43542">
    <property type="entry name" value="METHYLTRANSFERASE"/>
    <property type="match status" value="1"/>
</dbReference>
<keyword evidence="2 3" id="KW-0808">Transferase</keyword>
<dbReference type="AlphaFoldDB" id="A0A0G0K4J5"/>